<dbReference type="AlphaFoldDB" id="A0A2T7EPX0"/>
<evidence type="ECO:0000259" key="2">
    <source>
        <dbReference type="Pfam" id="PF12776"/>
    </source>
</evidence>
<organism evidence="3 4">
    <name type="scientific">Panicum hallii var. hallii</name>
    <dbReference type="NCBI Taxonomy" id="1504633"/>
    <lineage>
        <taxon>Eukaryota</taxon>
        <taxon>Viridiplantae</taxon>
        <taxon>Streptophyta</taxon>
        <taxon>Embryophyta</taxon>
        <taxon>Tracheophyta</taxon>
        <taxon>Spermatophyta</taxon>
        <taxon>Magnoliopsida</taxon>
        <taxon>Liliopsida</taxon>
        <taxon>Poales</taxon>
        <taxon>Poaceae</taxon>
        <taxon>PACMAD clade</taxon>
        <taxon>Panicoideae</taxon>
        <taxon>Panicodae</taxon>
        <taxon>Paniceae</taxon>
        <taxon>Panicinae</taxon>
        <taxon>Panicum</taxon>
        <taxon>Panicum sect. Panicum</taxon>
    </lineage>
</organism>
<feature type="region of interest" description="Disordered" evidence="1">
    <location>
        <begin position="133"/>
        <end position="229"/>
    </location>
</feature>
<keyword evidence="4" id="KW-1185">Reference proteome</keyword>
<feature type="domain" description="Myb/SANT-like" evidence="2">
    <location>
        <begin position="9"/>
        <end position="103"/>
    </location>
</feature>
<evidence type="ECO:0000313" key="4">
    <source>
        <dbReference type="Proteomes" id="UP000244336"/>
    </source>
</evidence>
<sequence>MLTKSSRATWSYTHEKGLVETMQTLVNIPMLRGQNGWTAEGWRHITYKFNEMFPNANFTKQQVQEKEKELKGNYRIIREARKSGFGCDGTLGMINAEPKIWAKLIKDNPEVSKFRKKAFPLFNSLGSLYEGDLNFTSSEPAPQRTQQQVDPTPQRTQQQVDPTPQRTQQQIDPTPQRSISEQSTHNTAPSRNPFNSGLDGIESTEVQSAATNQSSEDVEGVSGKKLKQSQMATGLGDYIEFRKDQIEKTMKELNEKKKHEEDYSVQKCIDIMDAMEELTDEQKADCNELFQSEMNSQIFVGTKNQKGSRPSFGHGGGSAFGSGASSMV</sequence>
<dbReference type="InterPro" id="IPR024752">
    <property type="entry name" value="Myb/SANT-like_dom"/>
</dbReference>
<gene>
    <name evidence="3" type="ORF">GQ55_2G159100</name>
</gene>
<dbReference type="OrthoDB" id="694532at2759"/>
<name>A0A2T7EPX0_9POAL</name>
<feature type="compositionally biased region" description="Polar residues" evidence="1">
    <location>
        <begin position="204"/>
        <end position="215"/>
    </location>
</feature>
<reference evidence="3 4" key="1">
    <citation type="submission" date="2018-04" db="EMBL/GenBank/DDBJ databases">
        <title>WGS assembly of Panicum hallii var. hallii HAL2.</title>
        <authorList>
            <person name="Lovell J."/>
            <person name="Jenkins J."/>
            <person name="Lowry D."/>
            <person name="Mamidi S."/>
            <person name="Sreedasyam A."/>
            <person name="Weng X."/>
            <person name="Barry K."/>
            <person name="Bonette J."/>
            <person name="Campitelli B."/>
            <person name="Daum C."/>
            <person name="Gordon S."/>
            <person name="Gould B."/>
            <person name="Lipzen A."/>
            <person name="MacQueen A."/>
            <person name="Palacio-Mejia J."/>
            <person name="Plott C."/>
            <person name="Shakirov E."/>
            <person name="Shu S."/>
            <person name="Yoshinaga Y."/>
            <person name="Zane M."/>
            <person name="Rokhsar D."/>
            <person name="Grimwood J."/>
            <person name="Schmutz J."/>
            <person name="Juenger T."/>
        </authorList>
    </citation>
    <scope>NUCLEOTIDE SEQUENCE [LARGE SCALE GENOMIC DNA]</scope>
    <source>
        <strain evidence="4">cv. HAL2</strain>
    </source>
</reference>
<feature type="compositionally biased region" description="Polar residues" evidence="1">
    <location>
        <begin position="134"/>
        <end position="195"/>
    </location>
</feature>
<dbReference type="Gramene" id="PUZ69870">
    <property type="protein sequence ID" value="PUZ69870"/>
    <property type="gene ID" value="GQ55_2G159100"/>
</dbReference>
<accession>A0A2T7EPX0</accession>
<dbReference type="Proteomes" id="UP000244336">
    <property type="component" value="Chromosome 2"/>
</dbReference>
<evidence type="ECO:0000256" key="1">
    <source>
        <dbReference type="SAM" id="MobiDB-lite"/>
    </source>
</evidence>
<dbReference type="Pfam" id="PF12776">
    <property type="entry name" value="Myb_DNA-bind_3"/>
    <property type="match status" value="1"/>
</dbReference>
<dbReference type="STRING" id="1504633.A0A2T7EPX0"/>
<feature type="region of interest" description="Disordered" evidence="1">
    <location>
        <begin position="303"/>
        <end position="328"/>
    </location>
</feature>
<dbReference type="PANTHER" id="PTHR46934">
    <property type="entry name" value="MYB_DNA-BIND_3 DOMAIN-CONTAINING PROTEIN-RELATED"/>
    <property type="match status" value="1"/>
</dbReference>
<evidence type="ECO:0000313" key="3">
    <source>
        <dbReference type="EMBL" id="PUZ69870.1"/>
    </source>
</evidence>
<protein>
    <recommendedName>
        <fullName evidence="2">Myb/SANT-like domain-containing protein</fullName>
    </recommendedName>
</protein>
<proteinExistence type="predicted"/>
<dbReference type="PANTHER" id="PTHR46934:SF9">
    <property type="entry name" value="MYB_SANT-LIKE DOMAIN-CONTAINING PROTEIN"/>
    <property type="match status" value="1"/>
</dbReference>
<dbReference type="EMBL" id="CM009750">
    <property type="protein sequence ID" value="PUZ69870.1"/>
    <property type="molecule type" value="Genomic_DNA"/>
</dbReference>